<accession>A0AAE6G575</accession>
<evidence type="ECO:0000313" key="2">
    <source>
        <dbReference type="EMBL" id="QDE71162.1"/>
    </source>
</evidence>
<evidence type="ECO:0000256" key="1">
    <source>
        <dbReference type="SAM" id="MobiDB-lite"/>
    </source>
</evidence>
<organism evidence="2 3">
    <name type="scientific">Myxococcus xanthus</name>
    <dbReference type="NCBI Taxonomy" id="34"/>
    <lineage>
        <taxon>Bacteria</taxon>
        <taxon>Pseudomonadati</taxon>
        <taxon>Myxococcota</taxon>
        <taxon>Myxococcia</taxon>
        <taxon>Myxococcales</taxon>
        <taxon>Cystobacterineae</taxon>
        <taxon>Myxococcaceae</taxon>
        <taxon>Myxococcus</taxon>
    </lineage>
</organism>
<sequence>MRSWWTRRPKTVNNVLVALNTVFKTALKWGVIEQMPATVELLKGPFYEPHEDERLVKVTAKVAGHQNLSTPQRYMHLSPAAKSAATRMLAGPRQEAQNETGWRPCDLQPAS</sequence>
<proteinExistence type="predicted"/>
<evidence type="ECO:0000313" key="3">
    <source>
        <dbReference type="Proteomes" id="UP000320179"/>
    </source>
</evidence>
<name>A0AAE6G575_MYXXA</name>
<reference evidence="2 3" key="1">
    <citation type="journal article" date="2019" name="Science">
        <title>Social genes are selection hotspots in kin groups of a soil microbe.</title>
        <authorList>
            <person name="Wielgoss S."/>
            <person name="Wolfensberger R."/>
            <person name="Sun L."/>
            <person name="Fiegna F."/>
            <person name="Velicer G.J."/>
        </authorList>
    </citation>
    <scope>NUCLEOTIDE SEQUENCE [LARGE SCALE GENOMIC DNA]</scope>
    <source>
        <strain evidence="2 3">MC3.5.9c15</strain>
    </source>
</reference>
<dbReference type="RefSeq" id="WP_140799958.1">
    <property type="nucleotide sequence ID" value="NZ_CP017169.1"/>
</dbReference>
<dbReference type="AlphaFoldDB" id="A0AAE6G575"/>
<dbReference type="Proteomes" id="UP000320179">
    <property type="component" value="Chromosome"/>
</dbReference>
<evidence type="ECO:0008006" key="4">
    <source>
        <dbReference type="Google" id="ProtNLM"/>
    </source>
</evidence>
<feature type="region of interest" description="Disordered" evidence="1">
    <location>
        <begin position="87"/>
        <end position="111"/>
    </location>
</feature>
<protein>
    <recommendedName>
        <fullName evidence="4">Integrase</fullName>
    </recommendedName>
</protein>
<dbReference type="EMBL" id="CP017174">
    <property type="protein sequence ID" value="QDE71162.1"/>
    <property type="molecule type" value="Genomic_DNA"/>
</dbReference>
<gene>
    <name evidence="2" type="ORF">BHS09_31640</name>
</gene>